<evidence type="ECO:0008006" key="5">
    <source>
        <dbReference type="Google" id="ProtNLM"/>
    </source>
</evidence>
<organism evidence="3 4">
    <name type="scientific">Exophiala aquamarina CBS 119918</name>
    <dbReference type="NCBI Taxonomy" id="1182545"/>
    <lineage>
        <taxon>Eukaryota</taxon>
        <taxon>Fungi</taxon>
        <taxon>Dikarya</taxon>
        <taxon>Ascomycota</taxon>
        <taxon>Pezizomycotina</taxon>
        <taxon>Eurotiomycetes</taxon>
        <taxon>Chaetothyriomycetidae</taxon>
        <taxon>Chaetothyriales</taxon>
        <taxon>Herpotrichiellaceae</taxon>
        <taxon>Exophiala</taxon>
    </lineage>
</organism>
<evidence type="ECO:0000313" key="4">
    <source>
        <dbReference type="Proteomes" id="UP000027920"/>
    </source>
</evidence>
<dbReference type="STRING" id="1182545.A0A072P2P7"/>
<dbReference type="GO" id="GO:0043386">
    <property type="term" value="P:mycotoxin biosynthetic process"/>
    <property type="evidence" value="ECO:0007669"/>
    <property type="project" value="InterPro"/>
</dbReference>
<dbReference type="PANTHER" id="PTHR33365:SF13">
    <property type="entry name" value="TAT PATHWAY SIGNAL SEQUENCE"/>
    <property type="match status" value="1"/>
</dbReference>
<dbReference type="PANTHER" id="PTHR33365">
    <property type="entry name" value="YALI0B05434P"/>
    <property type="match status" value="1"/>
</dbReference>
<sequence length="292" mass="33705">MFPLKRQGYSDLRRVHFTKSDSEDSEASEGVQYEPHPQGHHRWWLGYGLFIMLGVSVFVNGMQYINKLLDASKHTPHDIDDVCSMHTFEYPSPIQKDIQVKYRTTKFNDSFLEQSRYRGPPGPATDRLWLELGTRNRHYIVPEDEGHKYGLNPGHAKIDPKYGGGYPVLFQFEHDLHCLNLMRQALWWNYEYYSAKGEGPFSNPPEVLEKHVGHCMDMLRQALMCKPDLQVFGQYWIGDIKTPFVDFNTNHKCMNVPPGITPLTPSCLFLLRSAARDGELVERFTPLSSPPD</sequence>
<keyword evidence="2" id="KW-1133">Transmembrane helix</keyword>
<protein>
    <recommendedName>
        <fullName evidence="5">Tat pathway signal sequence</fullName>
    </recommendedName>
</protein>
<evidence type="ECO:0000256" key="1">
    <source>
        <dbReference type="ARBA" id="ARBA00035112"/>
    </source>
</evidence>
<keyword evidence="2" id="KW-0472">Membrane</keyword>
<dbReference type="GeneID" id="25284675"/>
<dbReference type="VEuPathDB" id="FungiDB:A1O9_09767"/>
<accession>A0A072P2P7</accession>
<comment type="caution">
    <text evidence="3">The sequence shown here is derived from an EMBL/GenBank/DDBJ whole genome shotgun (WGS) entry which is preliminary data.</text>
</comment>
<dbReference type="Pfam" id="PF11807">
    <property type="entry name" value="UstYa"/>
    <property type="match status" value="1"/>
</dbReference>
<comment type="similarity">
    <text evidence="1">Belongs to the ustYa family.</text>
</comment>
<dbReference type="EMBL" id="AMGV01000011">
    <property type="protein sequence ID" value="KEF53972.1"/>
    <property type="molecule type" value="Genomic_DNA"/>
</dbReference>
<dbReference type="OrthoDB" id="3687641at2759"/>
<dbReference type="Proteomes" id="UP000027920">
    <property type="component" value="Unassembled WGS sequence"/>
</dbReference>
<dbReference type="InterPro" id="IPR021765">
    <property type="entry name" value="UstYa-like"/>
</dbReference>
<name>A0A072P2P7_9EURO</name>
<evidence type="ECO:0000313" key="3">
    <source>
        <dbReference type="EMBL" id="KEF53972.1"/>
    </source>
</evidence>
<dbReference type="AlphaFoldDB" id="A0A072P2P7"/>
<keyword evidence="4" id="KW-1185">Reference proteome</keyword>
<feature type="transmembrane region" description="Helical" evidence="2">
    <location>
        <begin position="44"/>
        <end position="65"/>
    </location>
</feature>
<gene>
    <name evidence="3" type="ORF">A1O9_09767</name>
</gene>
<keyword evidence="2" id="KW-0812">Transmembrane</keyword>
<evidence type="ECO:0000256" key="2">
    <source>
        <dbReference type="SAM" id="Phobius"/>
    </source>
</evidence>
<dbReference type="HOGENOM" id="CLU_042941_0_2_1"/>
<reference evidence="3 4" key="1">
    <citation type="submission" date="2013-03" db="EMBL/GenBank/DDBJ databases">
        <title>The Genome Sequence of Exophiala aquamarina CBS 119918.</title>
        <authorList>
            <consortium name="The Broad Institute Genomics Platform"/>
            <person name="Cuomo C."/>
            <person name="de Hoog S."/>
            <person name="Gorbushina A."/>
            <person name="Walker B."/>
            <person name="Young S.K."/>
            <person name="Zeng Q."/>
            <person name="Gargeya S."/>
            <person name="Fitzgerald M."/>
            <person name="Haas B."/>
            <person name="Abouelleil A."/>
            <person name="Allen A.W."/>
            <person name="Alvarado L."/>
            <person name="Arachchi H.M."/>
            <person name="Berlin A.M."/>
            <person name="Chapman S.B."/>
            <person name="Gainer-Dewar J."/>
            <person name="Goldberg J."/>
            <person name="Griggs A."/>
            <person name="Gujja S."/>
            <person name="Hansen M."/>
            <person name="Howarth C."/>
            <person name="Imamovic A."/>
            <person name="Ireland A."/>
            <person name="Larimer J."/>
            <person name="McCowan C."/>
            <person name="Murphy C."/>
            <person name="Pearson M."/>
            <person name="Poon T.W."/>
            <person name="Priest M."/>
            <person name="Roberts A."/>
            <person name="Saif S."/>
            <person name="Shea T."/>
            <person name="Sisk P."/>
            <person name="Sykes S."/>
            <person name="Wortman J."/>
            <person name="Nusbaum C."/>
            <person name="Birren B."/>
        </authorList>
    </citation>
    <scope>NUCLEOTIDE SEQUENCE [LARGE SCALE GENOMIC DNA]</scope>
    <source>
        <strain evidence="3 4">CBS 119918</strain>
    </source>
</reference>
<dbReference type="RefSeq" id="XP_013256562.1">
    <property type="nucleotide sequence ID" value="XM_013401108.1"/>
</dbReference>
<proteinExistence type="inferred from homology"/>